<accession>A0A0L0FFP7</accession>
<feature type="region of interest" description="Disordered" evidence="1">
    <location>
        <begin position="1"/>
        <end position="38"/>
    </location>
</feature>
<feature type="compositionally biased region" description="Basic and acidic residues" evidence="1">
    <location>
        <begin position="21"/>
        <end position="38"/>
    </location>
</feature>
<dbReference type="OrthoDB" id="272810at2759"/>
<organism evidence="2 3">
    <name type="scientific">Sphaeroforma arctica JP610</name>
    <dbReference type="NCBI Taxonomy" id="667725"/>
    <lineage>
        <taxon>Eukaryota</taxon>
        <taxon>Ichthyosporea</taxon>
        <taxon>Ichthyophonida</taxon>
        <taxon>Sphaeroforma</taxon>
    </lineage>
</organism>
<dbReference type="Proteomes" id="UP000054560">
    <property type="component" value="Unassembled WGS sequence"/>
</dbReference>
<proteinExistence type="predicted"/>
<feature type="compositionally biased region" description="Polar residues" evidence="1">
    <location>
        <begin position="99"/>
        <end position="120"/>
    </location>
</feature>
<dbReference type="GeneID" id="25912669"/>
<gene>
    <name evidence="2" type="ORF">SARC_12165</name>
</gene>
<evidence type="ECO:0000313" key="2">
    <source>
        <dbReference type="EMBL" id="KNC75306.1"/>
    </source>
</evidence>
<evidence type="ECO:0000256" key="1">
    <source>
        <dbReference type="SAM" id="MobiDB-lite"/>
    </source>
</evidence>
<evidence type="ECO:0008006" key="4">
    <source>
        <dbReference type="Google" id="ProtNLM"/>
    </source>
</evidence>
<reference evidence="2 3" key="1">
    <citation type="submission" date="2011-02" db="EMBL/GenBank/DDBJ databases">
        <title>The Genome Sequence of Sphaeroforma arctica JP610.</title>
        <authorList>
            <consortium name="The Broad Institute Genome Sequencing Platform"/>
            <person name="Russ C."/>
            <person name="Cuomo C."/>
            <person name="Young S.K."/>
            <person name="Zeng Q."/>
            <person name="Gargeya S."/>
            <person name="Alvarado L."/>
            <person name="Berlin A."/>
            <person name="Chapman S.B."/>
            <person name="Chen Z."/>
            <person name="Freedman E."/>
            <person name="Gellesch M."/>
            <person name="Goldberg J."/>
            <person name="Griggs A."/>
            <person name="Gujja S."/>
            <person name="Heilman E."/>
            <person name="Heiman D."/>
            <person name="Howarth C."/>
            <person name="Mehta T."/>
            <person name="Neiman D."/>
            <person name="Pearson M."/>
            <person name="Roberts A."/>
            <person name="Saif S."/>
            <person name="Shea T."/>
            <person name="Shenoy N."/>
            <person name="Sisk P."/>
            <person name="Stolte C."/>
            <person name="Sykes S."/>
            <person name="White J."/>
            <person name="Yandava C."/>
            <person name="Burger G."/>
            <person name="Gray M.W."/>
            <person name="Holland P.W.H."/>
            <person name="King N."/>
            <person name="Lang F.B.F."/>
            <person name="Roger A.J."/>
            <person name="Ruiz-Trillo I."/>
            <person name="Haas B."/>
            <person name="Nusbaum C."/>
            <person name="Birren B."/>
        </authorList>
    </citation>
    <scope>NUCLEOTIDE SEQUENCE [LARGE SCALE GENOMIC DNA]</scope>
    <source>
        <strain evidence="2 3">JP610</strain>
    </source>
</reference>
<dbReference type="AlphaFoldDB" id="A0A0L0FFP7"/>
<feature type="region of interest" description="Disordered" evidence="1">
    <location>
        <begin position="99"/>
        <end position="122"/>
    </location>
</feature>
<dbReference type="RefSeq" id="XP_014149208.1">
    <property type="nucleotide sequence ID" value="XM_014293733.1"/>
</dbReference>
<evidence type="ECO:0000313" key="3">
    <source>
        <dbReference type="Proteomes" id="UP000054560"/>
    </source>
</evidence>
<keyword evidence="3" id="KW-1185">Reference proteome</keyword>
<sequence>QGRQIVTDSPDLSDFGVVVPPREDAGDSSDQLKRKGTMDSSDKLVTIAVVTADEKSPLWDSMDENKRTVEVNFNDLGLVLNLQTTVLLIDFFTGGDTSAPSTGQLESTTSNAGTKTSSNKAAEASDGGAELWTIRVNALVLTLNSADRALCRLDVGGGDLQIKMGGVFEGGRQITAKLGPGLLQDLTDGGSIYRNVFKSEGKDILHLRFTKVGTNTRPSIQLQDPSHPAKSEDSVLWVRLGSMQLLYTMRFFSQLSAWLLNFNDLQGVVSFMRTGEEQLADTKFYYDIAAPSPAIVVPLKSTSNIAYVAYPGNIAISNRYENMPEVRGTTDQEGENEQIMVYLL</sequence>
<dbReference type="EMBL" id="KQ243707">
    <property type="protein sequence ID" value="KNC75306.1"/>
    <property type="molecule type" value="Genomic_DNA"/>
</dbReference>
<name>A0A0L0FFP7_9EUKA</name>
<feature type="non-terminal residue" evidence="2">
    <location>
        <position position="1"/>
    </location>
</feature>
<protein>
    <recommendedName>
        <fullName evidence="4">Vacuolar protein sorting-associated protein 13 VPS13 adaptor binding domain-containing protein</fullName>
    </recommendedName>
</protein>